<protein>
    <submittedName>
        <fullName evidence="1">Uncharacterized protein</fullName>
    </submittedName>
</protein>
<sequence>MKISDKIGGRPVASLSTSGLSGIVDSHGLIDLGYAGNPYTWNNMRSSFANIREHLDRGFANSEWRLLFPHATLLYLLATASDHYPILINSLCDGNLIRKPFKFYAMWIQDSSSSLVVEHAWRSYCLSSPSFRLCHKIKLTRFALSRWNKDHFGSIYKKIRSLIASIDSL</sequence>
<dbReference type="SUPFAM" id="SSF56219">
    <property type="entry name" value="DNase I-like"/>
    <property type="match status" value="1"/>
</dbReference>
<evidence type="ECO:0000313" key="1">
    <source>
        <dbReference type="EMBL" id="KAK9275134.1"/>
    </source>
</evidence>
<dbReference type="Proteomes" id="UP001415857">
    <property type="component" value="Unassembled WGS sequence"/>
</dbReference>
<gene>
    <name evidence="1" type="ORF">L1049_022393</name>
</gene>
<keyword evidence="2" id="KW-1185">Reference proteome</keyword>
<evidence type="ECO:0000313" key="2">
    <source>
        <dbReference type="Proteomes" id="UP001415857"/>
    </source>
</evidence>
<dbReference type="InterPro" id="IPR036691">
    <property type="entry name" value="Endo/exonu/phosph_ase_sf"/>
</dbReference>
<accession>A0AAP0RCC9</accession>
<name>A0AAP0RCC9_LIQFO</name>
<organism evidence="1 2">
    <name type="scientific">Liquidambar formosana</name>
    <name type="common">Formosan gum</name>
    <dbReference type="NCBI Taxonomy" id="63359"/>
    <lineage>
        <taxon>Eukaryota</taxon>
        <taxon>Viridiplantae</taxon>
        <taxon>Streptophyta</taxon>
        <taxon>Embryophyta</taxon>
        <taxon>Tracheophyta</taxon>
        <taxon>Spermatophyta</taxon>
        <taxon>Magnoliopsida</taxon>
        <taxon>eudicotyledons</taxon>
        <taxon>Gunneridae</taxon>
        <taxon>Pentapetalae</taxon>
        <taxon>Saxifragales</taxon>
        <taxon>Altingiaceae</taxon>
        <taxon>Liquidambar</taxon>
    </lineage>
</organism>
<dbReference type="AlphaFoldDB" id="A0AAP0RCC9"/>
<dbReference type="PANTHER" id="PTHR33710">
    <property type="entry name" value="BNAC02G09200D PROTEIN"/>
    <property type="match status" value="1"/>
</dbReference>
<dbReference type="PANTHER" id="PTHR33710:SF77">
    <property type="entry name" value="DNASE I-LIKE SUPERFAMILY PROTEIN"/>
    <property type="match status" value="1"/>
</dbReference>
<dbReference type="Gene3D" id="3.60.10.10">
    <property type="entry name" value="Endonuclease/exonuclease/phosphatase"/>
    <property type="match status" value="1"/>
</dbReference>
<dbReference type="EMBL" id="JBBPBK010000011">
    <property type="protein sequence ID" value="KAK9275134.1"/>
    <property type="molecule type" value="Genomic_DNA"/>
</dbReference>
<reference evidence="1 2" key="1">
    <citation type="journal article" date="2024" name="Plant J.">
        <title>Genome sequences and population genomics reveal climatic adaptation and genomic divergence between two closely related sweetgum species.</title>
        <authorList>
            <person name="Xu W.Q."/>
            <person name="Ren C.Q."/>
            <person name="Zhang X.Y."/>
            <person name="Comes H.P."/>
            <person name="Liu X.H."/>
            <person name="Li Y.G."/>
            <person name="Kettle C.J."/>
            <person name="Jalonen R."/>
            <person name="Gaisberger H."/>
            <person name="Ma Y.Z."/>
            <person name="Qiu Y.X."/>
        </authorList>
    </citation>
    <scope>NUCLEOTIDE SEQUENCE [LARGE SCALE GENOMIC DNA]</scope>
    <source>
        <strain evidence="1">Hangzhou</strain>
    </source>
</reference>
<proteinExistence type="predicted"/>
<comment type="caution">
    <text evidence="1">The sequence shown here is derived from an EMBL/GenBank/DDBJ whole genome shotgun (WGS) entry which is preliminary data.</text>
</comment>